<dbReference type="SMART" id="SM00345">
    <property type="entry name" value="HTH_GNTR"/>
    <property type="match status" value="1"/>
</dbReference>
<evidence type="ECO:0000256" key="3">
    <source>
        <dbReference type="ARBA" id="ARBA00023163"/>
    </source>
</evidence>
<protein>
    <submittedName>
        <fullName evidence="5">GntR family transcriptional regulator</fullName>
    </submittedName>
</protein>
<dbReference type="InterPro" id="IPR036390">
    <property type="entry name" value="WH_DNA-bd_sf"/>
</dbReference>
<keyword evidence="6" id="KW-1185">Reference proteome</keyword>
<dbReference type="PANTHER" id="PTHR43537:SF24">
    <property type="entry name" value="GLUCONATE OPERON TRANSCRIPTIONAL REPRESSOR"/>
    <property type="match status" value="1"/>
</dbReference>
<dbReference type="Proteomes" id="UP000586918">
    <property type="component" value="Unassembled WGS sequence"/>
</dbReference>
<organism evidence="5 6">
    <name type="scientific">Pseudonocardia bannensis</name>
    <dbReference type="NCBI Taxonomy" id="630973"/>
    <lineage>
        <taxon>Bacteria</taxon>
        <taxon>Bacillati</taxon>
        <taxon>Actinomycetota</taxon>
        <taxon>Actinomycetes</taxon>
        <taxon>Pseudonocardiales</taxon>
        <taxon>Pseudonocardiaceae</taxon>
        <taxon>Pseudonocardia</taxon>
    </lineage>
</organism>
<dbReference type="Pfam" id="PF07729">
    <property type="entry name" value="FCD"/>
    <property type="match status" value="1"/>
</dbReference>
<dbReference type="SUPFAM" id="SSF46785">
    <property type="entry name" value="Winged helix' DNA-binding domain"/>
    <property type="match status" value="1"/>
</dbReference>
<evidence type="ECO:0000313" key="5">
    <source>
        <dbReference type="EMBL" id="NMH93219.1"/>
    </source>
</evidence>
<keyword evidence="2" id="KW-0238">DNA-binding</keyword>
<dbReference type="Gene3D" id="1.20.120.530">
    <property type="entry name" value="GntR ligand-binding domain-like"/>
    <property type="match status" value="1"/>
</dbReference>
<dbReference type="InterPro" id="IPR036388">
    <property type="entry name" value="WH-like_DNA-bd_sf"/>
</dbReference>
<gene>
    <name evidence="5" type="ORF">HF519_16900</name>
</gene>
<dbReference type="CDD" id="cd07377">
    <property type="entry name" value="WHTH_GntR"/>
    <property type="match status" value="1"/>
</dbReference>
<evidence type="ECO:0000256" key="1">
    <source>
        <dbReference type="ARBA" id="ARBA00023015"/>
    </source>
</evidence>
<dbReference type="Gene3D" id="1.10.10.10">
    <property type="entry name" value="Winged helix-like DNA-binding domain superfamily/Winged helix DNA-binding domain"/>
    <property type="match status" value="1"/>
</dbReference>
<keyword evidence="1" id="KW-0805">Transcription regulation</keyword>
<dbReference type="PANTHER" id="PTHR43537">
    <property type="entry name" value="TRANSCRIPTIONAL REGULATOR, GNTR FAMILY"/>
    <property type="match status" value="1"/>
</dbReference>
<comment type="caution">
    <text evidence="5">The sequence shown here is derived from an EMBL/GenBank/DDBJ whole genome shotgun (WGS) entry which is preliminary data.</text>
</comment>
<dbReference type="PROSITE" id="PS50949">
    <property type="entry name" value="HTH_GNTR"/>
    <property type="match status" value="1"/>
</dbReference>
<evidence type="ECO:0000256" key="2">
    <source>
        <dbReference type="ARBA" id="ARBA00023125"/>
    </source>
</evidence>
<evidence type="ECO:0000259" key="4">
    <source>
        <dbReference type="PROSITE" id="PS50949"/>
    </source>
</evidence>
<name>A0A848DKZ6_9PSEU</name>
<dbReference type="Pfam" id="PF00392">
    <property type="entry name" value="GntR"/>
    <property type="match status" value="1"/>
</dbReference>
<keyword evidence="3" id="KW-0804">Transcription</keyword>
<dbReference type="InterPro" id="IPR008920">
    <property type="entry name" value="TF_FadR/GntR_C"/>
</dbReference>
<dbReference type="AlphaFoldDB" id="A0A848DKZ6"/>
<dbReference type="PRINTS" id="PR00035">
    <property type="entry name" value="HTHGNTR"/>
</dbReference>
<feature type="domain" description="HTH gntR-type" evidence="4">
    <location>
        <begin position="14"/>
        <end position="81"/>
    </location>
</feature>
<dbReference type="SUPFAM" id="SSF48008">
    <property type="entry name" value="GntR ligand-binding domain-like"/>
    <property type="match status" value="1"/>
</dbReference>
<dbReference type="InterPro" id="IPR000524">
    <property type="entry name" value="Tscrpt_reg_HTH_GntR"/>
</dbReference>
<proteinExistence type="predicted"/>
<evidence type="ECO:0000313" key="6">
    <source>
        <dbReference type="Proteomes" id="UP000586918"/>
    </source>
</evidence>
<dbReference type="InterPro" id="IPR011711">
    <property type="entry name" value="GntR_C"/>
</dbReference>
<dbReference type="EMBL" id="JAAXKZ010000061">
    <property type="protein sequence ID" value="NMH93219.1"/>
    <property type="molecule type" value="Genomic_DNA"/>
</dbReference>
<dbReference type="RefSeq" id="WP_169413921.1">
    <property type="nucleotide sequence ID" value="NZ_JAAXKZ010000061.1"/>
</dbReference>
<accession>A0A848DKZ6</accession>
<reference evidence="5 6" key="1">
    <citation type="submission" date="2020-04" db="EMBL/GenBank/DDBJ databases">
        <authorList>
            <person name="Klaysubun C."/>
            <person name="Duangmal K."/>
            <person name="Lipun K."/>
        </authorList>
    </citation>
    <scope>NUCLEOTIDE SEQUENCE [LARGE SCALE GENOMIC DNA]</scope>
    <source>
        <strain evidence="5 6">DSM 45300</strain>
    </source>
</reference>
<dbReference type="SMART" id="SM00895">
    <property type="entry name" value="FCD"/>
    <property type="match status" value="1"/>
</dbReference>
<sequence>MGLDLHDLEPVSRRSTAAIVADRIRQAIMRGTFPPGTQLGEVELAGRLGVSRGPLREAMQRLVAEGLLRSERHRGLFVRDLDAADVRDVYLARTAVERAAGMLILDGDRSAATERLTAALAAMEAAAAAGDAVALADADHGFHAELVAAAGSPRLRRMADALLVETRMCLAALQQTAPPAEELLVEHRVLRDAVHDGDADRLVATLEAHMADAVDRILGPAGGGPAGAGLPLGPPPAVPA</sequence>
<dbReference type="GO" id="GO:0003700">
    <property type="term" value="F:DNA-binding transcription factor activity"/>
    <property type="evidence" value="ECO:0007669"/>
    <property type="project" value="InterPro"/>
</dbReference>
<dbReference type="GO" id="GO:0003677">
    <property type="term" value="F:DNA binding"/>
    <property type="evidence" value="ECO:0007669"/>
    <property type="project" value="UniProtKB-KW"/>
</dbReference>